<name>A0AA35WCP0_GEOBA</name>
<evidence type="ECO:0000259" key="10">
    <source>
        <dbReference type="Pfam" id="PF08264"/>
    </source>
</evidence>
<keyword evidence="4" id="KW-0547">Nucleotide-binding</keyword>
<evidence type="ECO:0000256" key="8">
    <source>
        <dbReference type="ARBA" id="ARBA00047469"/>
    </source>
</evidence>
<dbReference type="InterPro" id="IPR014729">
    <property type="entry name" value="Rossmann-like_a/b/a_fold"/>
</dbReference>
<keyword evidence="5" id="KW-0067">ATP-binding</keyword>
<evidence type="ECO:0000256" key="3">
    <source>
        <dbReference type="ARBA" id="ARBA00022598"/>
    </source>
</evidence>
<feature type="domain" description="Methionyl/Valyl/Leucyl/Isoleucyl-tRNA synthetase anticodon-binding" evidence="10">
    <location>
        <begin position="450"/>
        <end position="564"/>
    </location>
</feature>
<dbReference type="InterPro" id="IPR025709">
    <property type="entry name" value="Leu_tRNA-synth_edit"/>
</dbReference>
<dbReference type="EC" id="6.1.1.4" evidence="2"/>
<dbReference type="SUPFAM" id="SSF47323">
    <property type="entry name" value="Anticodon-binding domain of a subclass of class I aminoacyl-tRNA synthetases"/>
    <property type="match status" value="1"/>
</dbReference>
<dbReference type="GO" id="GO:0002161">
    <property type="term" value="F:aminoacyl-tRNA deacylase activity"/>
    <property type="evidence" value="ECO:0007669"/>
    <property type="project" value="InterPro"/>
</dbReference>
<evidence type="ECO:0000313" key="12">
    <source>
        <dbReference type="EMBL" id="CAI8008412.1"/>
    </source>
</evidence>
<dbReference type="PRINTS" id="PR00985">
    <property type="entry name" value="TRNASYNTHLEU"/>
</dbReference>
<dbReference type="GO" id="GO:0005524">
    <property type="term" value="F:ATP binding"/>
    <property type="evidence" value="ECO:0007669"/>
    <property type="project" value="UniProtKB-KW"/>
</dbReference>
<dbReference type="EMBL" id="CASHTH010000843">
    <property type="protein sequence ID" value="CAI8008412.1"/>
    <property type="molecule type" value="Genomic_DNA"/>
</dbReference>
<keyword evidence="6" id="KW-0648">Protein biosynthesis</keyword>
<feature type="domain" description="Aminoacyl-tRNA synthetase class Ia" evidence="9">
    <location>
        <begin position="211"/>
        <end position="401"/>
    </location>
</feature>
<evidence type="ECO:0000259" key="9">
    <source>
        <dbReference type="Pfam" id="PF00133"/>
    </source>
</evidence>
<dbReference type="CDD" id="cd07958">
    <property type="entry name" value="Anticodon_Ia_Leu_BEm"/>
    <property type="match status" value="1"/>
</dbReference>
<dbReference type="Gene3D" id="1.10.730.10">
    <property type="entry name" value="Isoleucyl-tRNA Synthetase, Domain 1"/>
    <property type="match status" value="1"/>
</dbReference>
<dbReference type="PANTHER" id="PTHR43740">
    <property type="entry name" value="LEUCYL-TRNA SYNTHETASE"/>
    <property type="match status" value="1"/>
</dbReference>
<evidence type="ECO:0000259" key="11">
    <source>
        <dbReference type="Pfam" id="PF13603"/>
    </source>
</evidence>
<dbReference type="PANTHER" id="PTHR43740:SF2">
    <property type="entry name" value="LEUCINE--TRNA LIGASE, MITOCHONDRIAL"/>
    <property type="match status" value="1"/>
</dbReference>
<dbReference type="Gene3D" id="3.40.50.620">
    <property type="entry name" value="HUPs"/>
    <property type="match status" value="1"/>
</dbReference>
<dbReference type="Gene3D" id="3.90.740.10">
    <property type="entry name" value="Valyl/Leucyl/Isoleucyl-tRNA synthetase, editing domain"/>
    <property type="match status" value="1"/>
</dbReference>
<dbReference type="GO" id="GO:0005829">
    <property type="term" value="C:cytosol"/>
    <property type="evidence" value="ECO:0007669"/>
    <property type="project" value="TreeGrafter"/>
</dbReference>
<keyword evidence="3 12" id="KW-0436">Ligase</keyword>
<comment type="catalytic activity">
    <reaction evidence="8">
        <text>tRNA(Leu) + L-leucine + ATP = L-leucyl-tRNA(Leu) + AMP + diphosphate</text>
        <dbReference type="Rhea" id="RHEA:11688"/>
        <dbReference type="Rhea" id="RHEA-COMP:9613"/>
        <dbReference type="Rhea" id="RHEA-COMP:9622"/>
        <dbReference type="ChEBI" id="CHEBI:30616"/>
        <dbReference type="ChEBI" id="CHEBI:33019"/>
        <dbReference type="ChEBI" id="CHEBI:57427"/>
        <dbReference type="ChEBI" id="CHEBI:78442"/>
        <dbReference type="ChEBI" id="CHEBI:78494"/>
        <dbReference type="ChEBI" id="CHEBI:456215"/>
        <dbReference type="EC" id="6.1.1.4"/>
    </reaction>
</comment>
<dbReference type="SUPFAM" id="SSF50677">
    <property type="entry name" value="ValRS/IleRS/LeuRS editing domain"/>
    <property type="match status" value="1"/>
</dbReference>
<proteinExistence type="inferred from homology"/>
<dbReference type="GO" id="GO:0006429">
    <property type="term" value="P:leucyl-tRNA aminoacylation"/>
    <property type="evidence" value="ECO:0007669"/>
    <property type="project" value="InterPro"/>
</dbReference>
<organism evidence="12 13">
    <name type="scientific">Geodia barretti</name>
    <name type="common">Barrett's horny sponge</name>
    <dbReference type="NCBI Taxonomy" id="519541"/>
    <lineage>
        <taxon>Eukaryota</taxon>
        <taxon>Metazoa</taxon>
        <taxon>Porifera</taxon>
        <taxon>Demospongiae</taxon>
        <taxon>Heteroscleromorpha</taxon>
        <taxon>Tetractinellida</taxon>
        <taxon>Astrophorina</taxon>
        <taxon>Geodiidae</taxon>
        <taxon>Geodia</taxon>
    </lineage>
</organism>
<dbReference type="InterPro" id="IPR009080">
    <property type="entry name" value="tRNAsynth_Ia_anticodon-bd"/>
</dbReference>
<dbReference type="Pfam" id="PF08264">
    <property type="entry name" value="Anticodon_1"/>
    <property type="match status" value="1"/>
</dbReference>
<gene>
    <name evidence="12" type="ORF">GBAR_LOCUS5763</name>
</gene>
<dbReference type="InterPro" id="IPR002302">
    <property type="entry name" value="Leu-tRNA-ligase"/>
</dbReference>
<sequence length="568" mass="63962">MDFSGLEEWPDKILTMQNNWIGKSTGVDISFDISSLGLEEREIPTFTTRIDTIFGVTFLVLAPEHRLVDQITTPQHRSEVEQYVAQARSTSEIDRLSADKEKTGVFTGSYAVNRLNYERVPIFISDYVLMTYGTGAVMGVPAHDARDFDFARQVIAPISWDGSDLMEAYLGDGFMTSSGPYDGMTNEEGVEAISDDVEKHGWGKRAVSYRIRDWLISRQRYWGTPIPMIYCESCGVLPVREEDLPVLLPSDAEFKPTGESPLVASADFVNTTCHGCGGPAKRETDTMDTFMDSSWYMMRYLSPHFSDGPVDPEVAKAWLPVDQYTGGAEHAVMHLLYSRFFIKALYDMGMVDFEEPFLRLFNQGVILGQDHEKMSKSRGNVVNPDDVVGVMGADAVRCFLMFIGPWDHGGPWSGEGINGIARWLNRVWDIATRDAAALDGSGGSASRETRRMLHQTVRKCYGDLDRFKFNTAIASMMELTNHLNRVWSDQSVEPELWSECVEKLLLMLAPMAPHMTEELWERSGRGYSIHQQDFPGWDDDLAADEVFTLVVQVNGKVRDKLEVPVWHS</sequence>
<reference evidence="12" key="1">
    <citation type="submission" date="2023-03" db="EMBL/GenBank/DDBJ databases">
        <authorList>
            <person name="Steffen K."/>
            <person name="Cardenas P."/>
        </authorList>
    </citation>
    <scope>NUCLEOTIDE SEQUENCE</scope>
</reference>
<dbReference type="FunFam" id="1.10.730.10:FF:000002">
    <property type="entry name" value="Leucine--tRNA ligase"/>
    <property type="match status" value="1"/>
</dbReference>
<comment type="caution">
    <text evidence="12">The sequence shown here is derived from an EMBL/GenBank/DDBJ whole genome shotgun (WGS) entry which is preliminary data.</text>
</comment>
<dbReference type="Pfam" id="PF00133">
    <property type="entry name" value="tRNA-synt_1"/>
    <property type="match status" value="1"/>
</dbReference>
<protein>
    <recommendedName>
        <fullName evidence="2">leucine--tRNA ligase</fullName>
        <ecNumber evidence="2">6.1.1.4</ecNumber>
    </recommendedName>
</protein>
<dbReference type="InterPro" id="IPR009008">
    <property type="entry name" value="Val/Leu/Ile-tRNA-synth_edit"/>
</dbReference>
<evidence type="ECO:0000256" key="5">
    <source>
        <dbReference type="ARBA" id="ARBA00022840"/>
    </source>
</evidence>
<dbReference type="InterPro" id="IPR013155">
    <property type="entry name" value="M/V/L/I-tRNA-synth_anticd-bd"/>
</dbReference>
<evidence type="ECO:0000256" key="4">
    <source>
        <dbReference type="ARBA" id="ARBA00022741"/>
    </source>
</evidence>
<dbReference type="Pfam" id="PF13603">
    <property type="entry name" value="tRNA-synt_1_2"/>
    <property type="match status" value="1"/>
</dbReference>
<keyword evidence="13" id="KW-1185">Reference proteome</keyword>
<evidence type="ECO:0000256" key="2">
    <source>
        <dbReference type="ARBA" id="ARBA00013164"/>
    </source>
</evidence>
<keyword evidence="7" id="KW-0030">Aminoacyl-tRNA synthetase</keyword>
<dbReference type="InterPro" id="IPR002300">
    <property type="entry name" value="aa-tRNA-synth_Ia"/>
</dbReference>
<accession>A0AA35WCP0</accession>
<evidence type="ECO:0000313" key="13">
    <source>
        <dbReference type="Proteomes" id="UP001174909"/>
    </source>
</evidence>
<dbReference type="FunFam" id="3.40.50.620:FF:000056">
    <property type="entry name" value="Leucine--tRNA ligase"/>
    <property type="match status" value="1"/>
</dbReference>
<evidence type="ECO:0000256" key="7">
    <source>
        <dbReference type="ARBA" id="ARBA00023146"/>
    </source>
</evidence>
<dbReference type="AlphaFoldDB" id="A0AA35WCP0"/>
<evidence type="ECO:0000256" key="1">
    <source>
        <dbReference type="ARBA" id="ARBA00005594"/>
    </source>
</evidence>
<comment type="similarity">
    <text evidence="1">Belongs to the class-I aminoacyl-tRNA synthetase family.</text>
</comment>
<dbReference type="Proteomes" id="UP001174909">
    <property type="component" value="Unassembled WGS sequence"/>
</dbReference>
<feature type="domain" description="Leucyl-tRNA synthetase editing" evidence="11">
    <location>
        <begin position="19"/>
        <end position="197"/>
    </location>
</feature>
<dbReference type="NCBIfam" id="TIGR00396">
    <property type="entry name" value="leuS_bact"/>
    <property type="match status" value="1"/>
</dbReference>
<dbReference type="SUPFAM" id="SSF52374">
    <property type="entry name" value="Nucleotidylyl transferase"/>
    <property type="match status" value="1"/>
</dbReference>
<dbReference type="GO" id="GO:0004823">
    <property type="term" value="F:leucine-tRNA ligase activity"/>
    <property type="evidence" value="ECO:0007669"/>
    <property type="project" value="UniProtKB-EC"/>
</dbReference>
<evidence type="ECO:0000256" key="6">
    <source>
        <dbReference type="ARBA" id="ARBA00022917"/>
    </source>
</evidence>